<dbReference type="GO" id="GO:0006338">
    <property type="term" value="P:chromatin remodeling"/>
    <property type="evidence" value="ECO:0007669"/>
    <property type="project" value="EnsemblFungi"/>
</dbReference>
<feature type="compositionally biased region" description="Low complexity" evidence="6">
    <location>
        <begin position="295"/>
        <end position="304"/>
    </location>
</feature>
<dbReference type="InterPro" id="IPR006939">
    <property type="entry name" value="SNF5"/>
</dbReference>
<evidence type="ECO:0000256" key="5">
    <source>
        <dbReference type="ARBA" id="ARBA00023242"/>
    </source>
</evidence>
<name>G0V6F2_NAUCA</name>
<keyword evidence="3" id="KW-0805">Transcription regulation</keyword>
<sequence length="942" mass="105538">MNENANQNNMSANNNNNNNNNNNGGGQHQPGNHGVNFFSNIGTPSFNLSQLPQQFLQSLTQSQIQMIQQKHQQLLMSRIQQQQQQQQDQSSPMNQHPQMNMQQQQRSPSLGSQAGQQQMRTNPTNPMNTMPPQQQQQPIRPNSSSTGTPTLNNDNNINTAIPQASSQGSPAATNPQFPVTLPLQIAQLPLPAQHHVLQGLKQQAMAKNNPAVAAAITMAQQQVLQQIQQQRQKQAMLKQQQNVNTTGTPQPTTMTTGAPPLPQQMQNQTQFVPPNLTQKQAQQLKAKPKQRPKQSKQQPQQPIPNSNMNPTVPTPSLPFVSQLPTLPQFPPLPKFQTIPFDPPEAKLPTETYWSSQTPNEAKTETLLYEQLIHRDKLNKISQEKMKQGYEPISVHGLSNQEYITKLWSQLRYYQDLKTTRMKSITNTSKGIATASIWGDGYSGYGNGVTNTATKIISNNTGTKTATANKKRKYGSDDLWKFYEQAMNETSEDLVPLRLEFDHEKDKFFLRDTLLWNKNDQLIDLNEFVDDMMKDYKFDPALRDKFGTSVLNSIKEQLQEFQANPYLSKRKLGGDDLRIRIKLDIIVGQNQLIDQFEWDISNPDNSPEEFAECLCQELELPGEFVTAISHSIREQVHMYHKSLAILGYNFDGSPITDDDIRSRMLPVVTVDDIYRPAADTKIFTPTLIQISSAELERLDKDKDRDTRRKRRQGRSNRRGAVMTNTNSSMNLLNDMTNLSNSSINMSGNMNNSTIGGNNSNSVPMEILLPDVADIPRTFRTPVPSTIFPGGIDMGPSVYSYDLKTTVEYKSRPQPQMPPCYIVDNVPGKLLLISITLPKSKPKLDDTQETGKSADKNILDSHKSVAAKNVKLEGITIQKDGTQEQKQDEKTRRSTTDPQLPEGQAGKSDVSTDKTSLPAPLPEPIPPASLPLQKPTDPNSPTTQ</sequence>
<dbReference type="Proteomes" id="UP000001640">
    <property type="component" value="Chromosome 1"/>
</dbReference>
<feature type="region of interest" description="Disordered" evidence="6">
    <location>
        <begin position="78"/>
        <end position="175"/>
    </location>
</feature>
<dbReference type="GO" id="GO:0000724">
    <property type="term" value="P:double-strand break repair via homologous recombination"/>
    <property type="evidence" value="ECO:0007669"/>
    <property type="project" value="EnsemblFungi"/>
</dbReference>
<dbReference type="KEGG" id="ncs:NCAS_0A04860"/>
<feature type="compositionally biased region" description="Basic and acidic residues" evidence="6">
    <location>
        <begin position="879"/>
        <end position="893"/>
    </location>
</feature>
<comment type="similarity">
    <text evidence="2">Belongs to the SNF5 family.</text>
</comment>
<dbReference type="GO" id="GO:0000228">
    <property type="term" value="C:nuclear chromosome"/>
    <property type="evidence" value="ECO:0007669"/>
    <property type="project" value="InterPro"/>
</dbReference>
<keyword evidence="8" id="KW-1185">Reference proteome</keyword>
<accession>G0V6F2</accession>
<dbReference type="RefSeq" id="XP_003673431.1">
    <property type="nucleotide sequence ID" value="XM_003673383.1"/>
</dbReference>
<evidence type="ECO:0000256" key="3">
    <source>
        <dbReference type="ARBA" id="ARBA00023015"/>
    </source>
</evidence>
<evidence type="ECO:0000256" key="1">
    <source>
        <dbReference type="ARBA" id="ARBA00004123"/>
    </source>
</evidence>
<feature type="region of interest" description="Disordered" evidence="6">
    <location>
        <begin position="278"/>
        <end position="325"/>
    </location>
</feature>
<dbReference type="eggNOG" id="KOG1649">
    <property type="taxonomic scope" value="Eukaryota"/>
</dbReference>
<dbReference type="STRING" id="1064592.G0V6F2"/>
<reference evidence="7 8" key="1">
    <citation type="journal article" date="2011" name="Proc. Natl. Acad. Sci. U.S.A.">
        <title>Evolutionary erosion of yeast sex chromosomes by mating-type switching accidents.</title>
        <authorList>
            <person name="Gordon J.L."/>
            <person name="Armisen D."/>
            <person name="Proux-Wera E."/>
            <person name="Oheigeartaigh S.S."/>
            <person name="Byrne K.P."/>
            <person name="Wolfe K.H."/>
        </authorList>
    </citation>
    <scope>NUCLEOTIDE SEQUENCE [LARGE SCALE GENOMIC DNA]</scope>
    <source>
        <strain evidence="8">ATCC 76901 / BCRC 22586 / CBS 4309 / NBRC 1992 / NRRL Y-12630</strain>
    </source>
</reference>
<dbReference type="AlphaFoldDB" id="G0V6F2"/>
<dbReference type="HOGENOM" id="CLU_011216_0_0_1"/>
<evidence type="ECO:0000256" key="4">
    <source>
        <dbReference type="ARBA" id="ARBA00023163"/>
    </source>
</evidence>
<dbReference type="EMBL" id="HE576752">
    <property type="protein sequence ID" value="CCC67044.1"/>
    <property type="molecule type" value="Genomic_DNA"/>
</dbReference>
<evidence type="ECO:0000313" key="8">
    <source>
        <dbReference type="Proteomes" id="UP000001640"/>
    </source>
</evidence>
<dbReference type="InParanoid" id="G0V6F2"/>
<proteinExistence type="inferred from homology"/>
<dbReference type="Pfam" id="PF04855">
    <property type="entry name" value="SNF5"/>
    <property type="match status" value="1"/>
</dbReference>
<keyword evidence="4" id="KW-0804">Transcription</keyword>
<feature type="compositionally biased region" description="Low complexity" evidence="6">
    <location>
        <begin position="237"/>
        <end position="258"/>
    </location>
</feature>
<dbReference type="GeneID" id="96900529"/>
<feature type="compositionally biased region" description="Low complexity" evidence="6">
    <location>
        <begin position="118"/>
        <end position="142"/>
    </location>
</feature>
<gene>
    <name evidence="7" type="primary">NCAS0A04860</name>
    <name evidence="7" type="ordered locus">NCAS_0A04860</name>
</gene>
<evidence type="ECO:0000313" key="7">
    <source>
        <dbReference type="EMBL" id="CCC67044.1"/>
    </source>
</evidence>
<feature type="region of interest" description="Disordered" evidence="6">
    <location>
        <begin position="1"/>
        <end position="39"/>
    </location>
</feature>
<reference key="2">
    <citation type="submission" date="2011-08" db="EMBL/GenBank/DDBJ databases">
        <title>Genome sequence of Naumovozyma castellii.</title>
        <authorList>
            <person name="Gordon J.L."/>
            <person name="Armisen D."/>
            <person name="Proux-Wera E."/>
            <person name="OhEigeartaigh S.S."/>
            <person name="Byrne K.P."/>
            <person name="Wolfe K.H."/>
        </authorList>
    </citation>
    <scope>NUCLEOTIDE SEQUENCE</scope>
    <source>
        <strain>Type strain:CBS 4309</strain>
    </source>
</reference>
<dbReference type="OMA" id="EQVHMYH"/>
<dbReference type="GO" id="GO:0061629">
    <property type="term" value="F:RNA polymerase II-specific DNA-binding transcription factor binding"/>
    <property type="evidence" value="ECO:0007669"/>
    <property type="project" value="EnsemblFungi"/>
</dbReference>
<feature type="region of interest" description="Disordered" evidence="6">
    <location>
        <begin position="698"/>
        <end position="723"/>
    </location>
</feature>
<feature type="compositionally biased region" description="Basic residues" evidence="6">
    <location>
        <begin position="706"/>
        <end position="716"/>
    </location>
</feature>
<feature type="region of interest" description="Disordered" evidence="6">
    <location>
        <begin position="237"/>
        <end position="266"/>
    </location>
</feature>
<feature type="compositionally biased region" description="Pro residues" evidence="6">
    <location>
        <begin position="917"/>
        <end position="927"/>
    </location>
</feature>
<keyword evidence="5" id="KW-0539">Nucleus</keyword>
<dbReference type="GO" id="GO:0045991">
    <property type="term" value="P:carbon catabolite activation of transcription"/>
    <property type="evidence" value="ECO:0007669"/>
    <property type="project" value="EnsemblFungi"/>
</dbReference>
<dbReference type="GO" id="GO:2000219">
    <property type="term" value="P:positive regulation of invasive growth in response to glucose limitation"/>
    <property type="evidence" value="ECO:0007669"/>
    <property type="project" value="EnsemblFungi"/>
</dbReference>
<feature type="region of interest" description="Disordered" evidence="6">
    <location>
        <begin position="839"/>
        <end position="858"/>
    </location>
</feature>
<protein>
    <submittedName>
        <fullName evidence="7">Uncharacterized protein</fullName>
    </submittedName>
</protein>
<feature type="compositionally biased region" description="Low complexity" evidence="6">
    <location>
        <begin position="1"/>
        <end position="22"/>
    </location>
</feature>
<dbReference type="GO" id="GO:0045944">
    <property type="term" value="P:positive regulation of transcription by RNA polymerase II"/>
    <property type="evidence" value="ECO:0007669"/>
    <property type="project" value="EnsemblFungi"/>
</dbReference>
<comment type="subcellular location">
    <subcellularLocation>
        <location evidence="1">Nucleus</location>
    </subcellularLocation>
</comment>
<evidence type="ECO:0000256" key="2">
    <source>
        <dbReference type="ARBA" id="ARBA00010239"/>
    </source>
</evidence>
<evidence type="ECO:0000256" key="6">
    <source>
        <dbReference type="SAM" id="MobiDB-lite"/>
    </source>
</evidence>
<organism evidence="7 8">
    <name type="scientific">Naumovozyma castellii</name>
    <name type="common">Yeast</name>
    <name type="synonym">Saccharomyces castellii</name>
    <dbReference type="NCBI Taxonomy" id="27288"/>
    <lineage>
        <taxon>Eukaryota</taxon>
        <taxon>Fungi</taxon>
        <taxon>Dikarya</taxon>
        <taxon>Ascomycota</taxon>
        <taxon>Saccharomycotina</taxon>
        <taxon>Saccharomycetes</taxon>
        <taxon>Saccharomycetales</taxon>
        <taxon>Saccharomycetaceae</taxon>
        <taxon>Naumovozyma</taxon>
    </lineage>
</organism>
<dbReference type="PANTHER" id="PTHR10019">
    <property type="entry name" value="SNF5"/>
    <property type="match status" value="1"/>
</dbReference>
<dbReference type="GO" id="GO:0005829">
    <property type="term" value="C:cytosol"/>
    <property type="evidence" value="ECO:0007669"/>
    <property type="project" value="EnsemblFungi"/>
</dbReference>
<dbReference type="OrthoDB" id="515064at2759"/>
<dbReference type="GO" id="GO:0016514">
    <property type="term" value="C:SWI/SNF complex"/>
    <property type="evidence" value="ECO:0007669"/>
    <property type="project" value="EnsemblFungi"/>
</dbReference>
<feature type="compositionally biased region" description="Low complexity" evidence="6">
    <location>
        <begin position="78"/>
        <end position="109"/>
    </location>
</feature>
<feature type="region of interest" description="Disordered" evidence="6">
    <location>
        <begin position="874"/>
        <end position="942"/>
    </location>
</feature>
<feature type="compositionally biased region" description="Polar residues" evidence="6">
    <location>
        <begin position="143"/>
        <end position="175"/>
    </location>
</feature>
<dbReference type="FunCoup" id="G0V6F2">
    <property type="interactions" value="547"/>
</dbReference>